<feature type="domain" description="Peptidase M20 dimerisation" evidence="8">
    <location>
        <begin position="296"/>
        <end position="449"/>
    </location>
</feature>
<dbReference type="PROSITE" id="PS00759">
    <property type="entry name" value="ARGE_DAPE_CPG2_2"/>
    <property type="match status" value="1"/>
</dbReference>
<accession>A0A8H4VIL6</accession>
<evidence type="ECO:0000313" key="9">
    <source>
        <dbReference type="EMBL" id="KAF4611023.1"/>
    </source>
</evidence>
<dbReference type="GO" id="GO:0000328">
    <property type="term" value="C:fungal-type vacuole lumen"/>
    <property type="evidence" value="ECO:0007669"/>
    <property type="project" value="TreeGrafter"/>
</dbReference>
<dbReference type="GO" id="GO:0004181">
    <property type="term" value="F:metallocarboxypeptidase activity"/>
    <property type="evidence" value="ECO:0007669"/>
    <property type="project" value="InterPro"/>
</dbReference>
<dbReference type="SUPFAM" id="SSF55031">
    <property type="entry name" value="Bacterial exopeptidase dimerisation domain"/>
    <property type="match status" value="1"/>
</dbReference>
<evidence type="ECO:0000256" key="1">
    <source>
        <dbReference type="ARBA" id="ARBA00006247"/>
    </source>
</evidence>
<dbReference type="Pfam" id="PF01546">
    <property type="entry name" value="Peptidase_M20"/>
    <property type="match status" value="1"/>
</dbReference>
<organism evidence="9 10">
    <name type="scientific">Agrocybe pediades</name>
    <dbReference type="NCBI Taxonomy" id="84607"/>
    <lineage>
        <taxon>Eukaryota</taxon>
        <taxon>Fungi</taxon>
        <taxon>Dikarya</taxon>
        <taxon>Basidiomycota</taxon>
        <taxon>Agaricomycotina</taxon>
        <taxon>Agaricomycetes</taxon>
        <taxon>Agaricomycetidae</taxon>
        <taxon>Agaricales</taxon>
        <taxon>Agaricineae</taxon>
        <taxon>Strophariaceae</taxon>
        <taxon>Agrocybe</taxon>
    </lineage>
</organism>
<dbReference type="PANTHER" id="PTHR45962">
    <property type="entry name" value="N-FATTY-ACYL-AMINO ACID SYNTHASE/HYDROLASE PM20D1"/>
    <property type="match status" value="1"/>
</dbReference>
<feature type="binding site" evidence="7">
    <location>
        <position position="250"/>
    </location>
    <ligand>
        <name>Zn(2+)</name>
        <dbReference type="ChEBI" id="CHEBI:29105"/>
        <label>1</label>
    </ligand>
</feature>
<feature type="binding site" evidence="7">
    <location>
        <position position="567"/>
    </location>
    <ligand>
        <name>Zn(2+)</name>
        <dbReference type="ChEBI" id="CHEBI:29105"/>
        <label>1</label>
    </ligand>
</feature>
<evidence type="ECO:0000313" key="10">
    <source>
        <dbReference type="Proteomes" id="UP000521872"/>
    </source>
</evidence>
<feature type="binding site" evidence="7">
    <location>
        <position position="278"/>
    </location>
    <ligand>
        <name>Zn(2+)</name>
        <dbReference type="ChEBI" id="CHEBI:29105"/>
        <label>2</label>
    </ligand>
</feature>
<feature type="binding site" evidence="7">
    <location>
        <position position="180"/>
    </location>
    <ligand>
        <name>Zn(2+)</name>
        <dbReference type="ChEBI" id="CHEBI:29105"/>
        <label>2</label>
    </ligand>
</feature>
<dbReference type="InterPro" id="IPR017141">
    <property type="entry name" value="Pept_M20_carboxypep"/>
</dbReference>
<evidence type="ECO:0000256" key="3">
    <source>
        <dbReference type="ARBA" id="ARBA00022723"/>
    </source>
</evidence>
<dbReference type="Proteomes" id="UP000521872">
    <property type="component" value="Unassembled WGS sequence"/>
</dbReference>
<comment type="caution">
    <text evidence="9">The sequence shown here is derived from an EMBL/GenBank/DDBJ whole genome shotgun (WGS) entry which is preliminary data.</text>
</comment>
<evidence type="ECO:0000256" key="5">
    <source>
        <dbReference type="ARBA" id="ARBA00022833"/>
    </source>
</evidence>
<dbReference type="Gene3D" id="3.30.70.360">
    <property type="match status" value="1"/>
</dbReference>
<evidence type="ECO:0000256" key="7">
    <source>
        <dbReference type="PIRSR" id="PIRSR037217-2"/>
    </source>
</evidence>
<dbReference type="Gene3D" id="3.40.630.10">
    <property type="entry name" value="Zn peptidases"/>
    <property type="match status" value="1"/>
</dbReference>
<evidence type="ECO:0000256" key="4">
    <source>
        <dbReference type="ARBA" id="ARBA00022801"/>
    </source>
</evidence>
<dbReference type="FunFam" id="3.40.630.10:FF:000027">
    <property type="entry name" value="N-fatty-acyl-amino acid synthase/hydrolase PM20D1"/>
    <property type="match status" value="1"/>
</dbReference>
<evidence type="ECO:0000256" key="6">
    <source>
        <dbReference type="PIRSR" id="PIRSR037217-1"/>
    </source>
</evidence>
<dbReference type="InterPro" id="IPR047177">
    <property type="entry name" value="Pept_M20A"/>
</dbReference>
<dbReference type="PIRSF" id="PIRSF037217">
    <property type="entry name" value="Carboxypeptidase_S"/>
    <property type="match status" value="1"/>
</dbReference>
<dbReference type="SUPFAM" id="SSF53187">
    <property type="entry name" value="Zn-dependent exopeptidases"/>
    <property type="match status" value="1"/>
</dbReference>
<protein>
    <recommendedName>
        <fullName evidence="8">Peptidase M20 dimerisation domain-containing protein</fullName>
    </recommendedName>
</protein>
<keyword evidence="2" id="KW-0645">Protease</keyword>
<evidence type="ECO:0000256" key="2">
    <source>
        <dbReference type="ARBA" id="ARBA00022670"/>
    </source>
</evidence>
<dbReference type="InterPro" id="IPR001261">
    <property type="entry name" value="ArgE/DapE_CS"/>
</dbReference>
<comment type="similarity">
    <text evidence="1">Belongs to the peptidase M20A family.</text>
</comment>
<dbReference type="InterPro" id="IPR011650">
    <property type="entry name" value="Peptidase_M20_dimer"/>
</dbReference>
<keyword evidence="4" id="KW-0378">Hydrolase</keyword>
<dbReference type="GO" id="GO:0051603">
    <property type="term" value="P:proteolysis involved in protein catabolic process"/>
    <property type="evidence" value="ECO:0007669"/>
    <property type="project" value="TreeGrafter"/>
</dbReference>
<proteinExistence type="inferred from homology"/>
<dbReference type="AlphaFoldDB" id="A0A8H4VIL6"/>
<dbReference type="Pfam" id="PF07687">
    <property type="entry name" value="M20_dimer"/>
    <property type="match status" value="1"/>
</dbReference>
<dbReference type="EMBL" id="JAACJL010000058">
    <property type="protein sequence ID" value="KAF4611023.1"/>
    <property type="molecule type" value="Genomic_DNA"/>
</dbReference>
<dbReference type="PANTHER" id="PTHR45962:SF1">
    <property type="entry name" value="N-FATTY-ACYL-AMINO ACID SYNTHASE_HYDROLASE PM20D1"/>
    <property type="match status" value="1"/>
</dbReference>
<evidence type="ECO:0000259" key="8">
    <source>
        <dbReference type="Pfam" id="PF07687"/>
    </source>
</evidence>
<name>A0A8H4VIL6_9AGAR</name>
<dbReference type="Gene3D" id="1.10.150.900">
    <property type="match status" value="1"/>
</dbReference>
<reference evidence="9 10" key="1">
    <citation type="submission" date="2019-12" db="EMBL/GenBank/DDBJ databases">
        <authorList>
            <person name="Floudas D."/>
            <person name="Bentzer J."/>
            <person name="Ahren D."/>
            <person name="Johansson T."/>
            <person name="Persson P."/>
            <person name="Tunlid A."/>
        </authorList>
    </citation>
    <scope>NUCLEOTIDE SEQUENCE [LARGE SCALE GENOMIC DNA]</scope>
    <source>
        <strain evidence="9 10">CBS 102.39</strain>
    </source>
</reference>
<dbReference type="InterPro" id="IPR036264">
    <property type="entry name" value="Bact_exopeptidase_dim_dom"/>
</dbReference>
<sequence length="598" mass="65552">MSSPFQSEKDCILPSTSSNPSLPHYTKKVRLNYKKICFVGLGVYCALSVLYAKRDWFESFYGYTGYSFSPACPQVDTITPEKHNELWKAMNNKISTPEFQESAINWLGGAVRVPTESFDNMDPVGVDPRWNAFGPFHDYLLSAFPLVHSKLKLNKVNTYGLYYEWTGSDASLKPLLLAAHQDVVPVDPTTVDQWTHPPYSGYFDGKRIWGRGSSDDKSGLIGILTSIETLLAANFEPTRTVVLAFGFDEEASGFQGAGKLGPFLQEIYGEDGFAMVVDEGSGFVEQYGTVVATPGIAEKGFLNTLVEVTAPGGHSSIPPAHTSIGILSSLLVHFERNPYKVEITRHEPMYDTLQCVAEHGKSVPAKLRKVIKKSAHSKSALRALQEFIREDKVLSSLVGTTQAIDLIHGGVKSNALPEQAWAIVNHRIAVVSSVDAVKAHDTALLESLSKKFNLTYSAFGKKISQDGASASGTLTLSDAFNGALEPAPITPTDKDAAPYHLLSGTIKATFNAHRGVDMDDSKSIIVAPSMMSGNTDTRFYWKLSKHIFRYNHHSAGNDSKNPLSSVHTVNEFAEVDSFLEMIRFFTTLILNADESTSL</sequence>
<dbReference type="PROSITE" id="PS00758">
    <property type="entry name" value="ARGE_DAPE_CPG2_1"/>
    <property type="match status" value="1"/>
</dbReference>
<gene>
    <name evidence="9" type="ORF">D9613_006848</name>
</gene>
<dbReference type="GO" id="GO:0046872">
    <property type="term" value="F:metal ion binding"/>
    <property type="evidence" value="ECO:0007669"/>
    <property type="project" value="UniProtKB-KW"/>
</dbReference>
<dbReference type="InterPro" id="IPR002933">
    <property type="entry name" value="Peptidase_M20"/>
</dbReference>
<feature type="binding site" evidence="7">
    <location>
        <position position="215"/>
    </location>
    <ligand>
        <name>Zn(2+)</name>
        <dbReference type="ChEBI" id="CHEBI:29105"/>
        <label>1</label>
    </ligand>
</feature>
<keyword evidence="3 7" id="KW-0479">Metal-binding</keyword>
<keyword evidence="10" id="KW-1185">Reference proteome</keyword>
<feature type="active site" evidence="6">
    <location>
        <position position="182"/>
    </location>
</feature>
<keyword evidence="5 7" id="KW-0862">Zinc</keyword>
<feature type="binding site" evidence="7">
    <location>
        <position position="215"/>
    </location>
    <ligand>
        <name>Zn(2+)</name>
        <dbReference type="ChEBI" id="CHEBI:29105"/>
        <label>2</label>
    </ligand>
</feature>
<dbReference type="CDD" id="cd05674">
    <property type="entry name" value="M20_yscS"/>
    <property type="match status" value="1"/>
</dbReference>
<feature type="active site" description="Proton acceptor" evidence="6">
    <location>
        <position position="249"/>
    </location>
</feature>